<protein>
    <submittedName>
        <fullName evidence="2">Uncharacterized protein</fullName>
    </submittedName>
</protein>
<reference evidence="2" key="2">
    <citation type="submission" date="2025-09" db="UniProtKB">
        <authorList>
            <consortium name="Ensembl"/>
        </authorList>
    </citation>
    <scope>IDENTIFICATION</scope>
</reference>
<accession>A0A8C7EE77</accession>
<evidence type="ECO:0000313" key="3">
    <source>
        <dbReference type="Proteomes" id="UP000694420"/>
    </source>
</evidence>
<reference evidence="2" key="1">
    <citation type="submission" date="2025-08" db="UniProtKB">
        <authorList>
            <consortium name="Ensembl"/>
        </authorList>
    </citation>
    <scope>IDENTIFICATION</scope>
</reference>
<dbReference type="Ensembl" id="ENSNPET00000013742.1">
    <property type="protein sequence ID" value="ENSNPEP00000013408.1"/>
    <property type="gene ID" value="ENSNPEG00000010028.1"/>
</dbReference>
<organism evidence="2 3">
    <name type="scientific">Nothoprocta perdicaria</name>
    <name type="common">Chilean tinamou</name>
    <name type="synonym">Crypturus perdicarius</name>
    <dbReference type="NCBI Taxonomy" id="30464"/>
    <lineage>
        <taxon>Eukaryota</taxon>
        <taxon>Metazoa</taxon>
        <taxon>Chordata</taxon>
        <taxon>Craniata</taxon>
        <taxon>Vertebrata</taxon>
        <taxon>Euteleostomi</taxon>
        <taxon>Archelosauria</taxon>
        <taxon>Archosauria</taxon>
        <taxon>Dinosauria</taxon>
        <taxon>Saurischia</taxon>
        <taxon>Theropoda</taxon>
        <taxon>Coelurosauria</taxon>
        <taxon>Aves</taxon>
        <taxon>Palaeognathae</taxon>
        <taxon>Tinamiformes</taxon>
        <taxon>Tinamidae</taxon>
        <taxon>Nothoprocta</taxon>
    </lineage>
</organism>
<proteinExistence type="predicted"/>
<keyword evidence="3" id="KW-1185">Reference proteome</keyword>
<sequence>KGREPGRERGRAQSLPGEHGGFSAATLRVLASMPSRTIGERPGQWERGWGAHHGAAAHQGRRRPRRPPDPVPAPCAAEKRSLLAKELLGLSPGQRGRLLRAVPLSLAEKRSLRWVAAAPLPQPAMPP</sequence>
<feature type="region of interest" description="Disordered" evidence="1">
    <location>
        <begin position="38"/>
        <end position="73"/>
    </location>
</feature>
<feature type="compositionally biased region" description="Basic and acidic residues" evidence="1">
    <location>
        <begin position="1"/>
        <end position="11"/>
    </location>
</feature>
<dbReference type="AlphaFoldDB" id="A0A8C7EE77"/>
<evidence type="ECO:0000313" key="2">
    <source>
        <dbReference type="Ensembl" id="ENSNPEP00000013408.1"/>
    </source>
</evidence>
<evidence type="ECO:0000256" key="1">
    <source>
        <dbReference type="SAM" id="MobiDB-lite"/>
    </source>
</evidence>
<name>A0A8C7EE77_NOTPE</name>
<feature type="region of interest" description="Disordered" evidence="1">
    <location>
        <begin position="1"/>
        <end position="23"/>
    </location>
</feature>
<dbReference type="Proteomes" id="UP000694420">
    <property type="component" value="Unplaced"/>
</dbReference>